<dbReference type="Proteomes" id="UP001266099">
    <property type="component" value="Unassembled WGS sequence"/>
</dbReference>
<gene>
    <name evidence="2" type="ORF">J2S36_000552</name>
</gene>
<keyword evidence="1" id="KW-0812">Transmembrane</keyword>
<keyword evidence="3" id="KW-1185">Reference proteome</keyword>
<comment type="caution">
    <text evidence="2">The sequence shown here is derived from an EMBL/GenBank/DDBJ whole genome shotgun (WGS) entry which is preliminary data.</text>
</comment>
<keyword evidence="1" id="KW-0472">Membrane</keyword>
<proteinExistence type="predicted"/>
<keyword evidence="1" id="KW-1133">Transmembrane helix</keyword>
<reference evidence="2 3" key="1">
    <citation type="submission" date="2023-07" db="EMBL/GenBank/DDBJ databases">
        <title>Sequencing the genomes of 1000 actinobacteria strains.</title>
        <authorList>
            <person name="Klenk H.-P."/>
        </authorList>
    </citation>
    <scope>NUCLEOTIDE SEQUENCE [LARGE SCALE GENOMIC DNA]</scope>
    <source>
        <strain evidence="2 3">DSM 15539</strain>
    </source>
</reference>
<protein>
    <recommendedName>
        <fullName evidence="4">Cell division protein FtsL</fullName>
    </recommendedName>
</protein>
<evidence type="ECO:0000313" key="2">
    <source>
        <dbReference type="EMBL" id="MDR6939009.1"/>
    </source>
</evidence>
<feature type="transmembrane region" description="Helical" evidence="1">
    <location>
        <begin position="38"/>
        <end position="62"/>
    </location>
</feature>
<accession>A0ABU1T0V6</accession>
<evidence type="ECO:0000256" key="1">
    <source>
        <dbReference type="SAM" id="Phobius"/>
    </source>
</evidence>
<dbReference type="EMBL" id="JAVDUJ010000001">
    <property type="protein sequence ID" value="MDR6939009.1"/>
    <property type="molecule type" value="Genomic_DNA"/>
</dbReference>
<evidence type="ECO:0008006" key="4">
    <source>
        <dbReference type="Google" id="ProtNLM"/>
    </source>
</evidence>
<organism evidence="2 3">
    <name type="scientific">Arcanobacterium hippocoleae</name>
    <dbReference type="NCBI Taxonomy" id="149017"/>
    <lineage>
        <taxon>Bacteria</taxon>
        <taxon>Bacillati</taxon>
        <taxon>Actinomycetota</taxon>
        <taxon>Actinomycetes</taxon>
        <taxon>Actinomycetales</taxon>
        <taxon>Actinomycetaceae</taxon>
        <taxon>Arcanobacterium</taxon>
    </lineage>
</organism>
<dbReference type="RefSeq" id="WP_309955288.1">
    <property type="nucleotide sequence ID" value="NZ_CP136414.1"/>
</dbReference>
<name>A0ABU1T0V6_9ACTO</name>
<evidence type="ECO:0000313" key="3">
    <source>
        <dbReference type="Proteomes" id="UP001266099"/>
    </source>
</evidence>
<sequence length="133" mass="14204">MNAQSHAIARRNWARASRPVIAVPGLSVVPSPLPSRGYFRTVAVCTGIFAGAIGGAFALNTVMIQGAYEIKSATVELNELQSGLEGLREDVARLETPAVLHERAQKFEMVPAEQIRYIDLTSGLVSGAAQAKK</sequence>